<dbReference type="EMBL" id="JABXBU010002231">
    <property type="protein sequence ID" value="KAF8764048.1"/>
    <property type="molecule type" value="Genomic_DNA"/>
</dbReference>
<feature type="region of interest" description="Disordered" evidence="1">
    <location>
        <begin position="309"/>
        <end position="335"/>
    </location>
</feature>
<comment type="caution">
    <text evidence="2">The sequence shown here is derived from an EMBL/GenBank/DDBJ whole genome shotgun (WGS) entry which is preliminary data.</text>
</comment>
<gene>
    <name evidence="2" type="ORF">HNY73_022169</name>
</gene>
<feature type="compositionally biased region" description="Polar residues" evidence="1">
    <location>
        <begin position="320"/>
        <end position="335"/>
    </location>
</feature>
<name>A0A8T0DZT4_ARGBR</name>
<feature type="compositionally biased region" description="Basic and acidic residues" evidence="1">
    <location>
        <begin position="10"/>
        <end position="22"/>
    </location>
</feature>
<keyword evidence="3" id="KW-1185">Reference proteome</keyword>
<feature type="region of interest" description="Disordered" evidence="1">
    <location>
        <begin position="708"/>
        <end position="728"/>
    </location>
</feature>
<protein>
    <submittedName>
        <fullName evidence="2">Uncharacterized protein</fullName>
    </submittedName>
</protein>
<accession>A0A8T0DZT4</accession>
<organism evidence="2 3">
    <name type="scientific">Argiope bruennichi</name>
    <name type="common">Wasp spider</name>
    <name type="synonym">Aranea bruennichi</name>
    <dbReference type="NCBI Taxonomy" id="94029"/>
    <lineage>
        <taxon>Eukaryota</taxon>
        <taxon>Metazoa</taxon>
        <taxon>Ecdysozoa</taxon>
        <taxon>Arthropoda</taxon>
        <taxon>Chelicerata</taxon>
        <taxon>Arachnida</taxon>
        <taxon>Araneae</taxon>
        <taxon>Araneomorphae</taxon>
        <taxon>Entelegynae</taxon>
        <taxon>Araneoidea</taxon>
        <taxon>Araneidae</taxon>
        <taxon>Argiope</taxon>
    </lineage>
</organism>
<evidence type="ECO:0000256" key="1">
    <source>
        <dbReference type="SAM" id="MobiDB-lite"/>
    </source>
</evidence>
<feature type="region of interest" description="Disordered" evidence="1">
    <location>
        <begin position="1"/>
        <end position="24"/>
    </location>
</feature>
<evidence type="ECO:0000313" key="3">
    <source>
        <dbReference type="Proteomes" id="UP000807504"/>
    </source>
</evidence>
<reference evidence="2" key="1">
    <citation type="journal article" date="2020" name="bioRxiv">
        <title>Chromosome-level reference genome of the European wasp spider Argiope bruennichi: a resource for studies on range expansion and evolutionary adaptation.</title>
        <authorList>
            <person name="Sheffer M.M."/>
            <person name="Hoppe A."/>
            <person name="Krehenwinkel H."/>
            <person name="Uhl G."/>
            <person name="Kuss A.W."/>
            <person name="Jensen L."/>
            <person name="Jensen C."/>
            <person name="Gillespie R.G."/>
            <person name="Hoff K.J."/>
            <person name="Prost S."/>
        </authorList>
    </citation>
    <scope>NUCLEOTIDE SEQUENCE</scope>
</reference>
<proteinExistence type="predicted"/>
<dbReference type="AlphaFoldDB" id="A0A8T0DZT4"/>
<sequence length="1014" mass="114939">MGGARNRVKGISEKKKQREFFQRQRQNAAQASVIKCSATAPALSHDLISFYLSERNLLKQTSKSKPTQIIKEDLDKRSSNIFNIDLSETPLERNAKRKDRNLPQGWKIKIPTEARNSKDKSSELYEKFEEFERENGHILEELPKMNEMVNEDKNYAASSITDYMNSERCGSPTSGIHATYLKEMENAKDNFSLPSYLKQTPDINEAFKKYVSLEKKRQQRNGFNNHQKPHSEFLFNKDWEKILQKENMNQQNHFGYKTCKSTNKPKYFDNMDAVLSRHAVGENLLISSMNSQPTFSELSQYTFSSMPTKVSRHSAHSQKNDISAETSGNSDSKSYRTTIRELEKMIEEANLQDDLHDSPRFEHINSEHFSGMDAYQSPLNSASSSSSSGMSIPFFFQKKRKHDEENSINNCNFTYKKIKKYITDSKQFDFEQSVVNHKKKIKISNTTLLTPKRAIKTDEKRSFQYSCDAKSFKTRSSGKGNCNKSLLPSSFLSYFPTPAIVKRKKEAETEHTFEFPVKKPSADFSDACEREVNDSMRFCDKIYDTKSENSERFLANTDLKHTVYFPNNGPSNGGMIENFKKVACYADAATSPFQISKYPETVSKCNSPINIKKCEGNFFSKKEVSPGTPQITAYENNRSPENGDVNCETGSRKLSTAEIDENITEDGNITPDISKKIIFWSFQNSNNKNNDNKQNVKTDKCNARFNAVESDEDPPTIPNTPEKFYKGYKKTGDSRLNLNTYSSEEDGDLSSTKPTTPLRNLCVKTKHTNIVQDCVLKLISPSSPPKIIKNRADTVSLIQLHSKSEDKNSTTDIVLKNAEDLLETSNESKHISEKSIPIEEVKTFHNDLEANPFILNISTYMNMGNADTLISPENTDILNERSLNSIENQNKETINPLLRADDISTTYSPNDHLTPPSNLMASEVNLTKEDKTKSVQIEGSVIPPNQETVDLVGLNPHPYNELEMKKSDKLIIASSEEVSSSSSDPEIDVTSNKNTVDVGIEAIVTMNDAWTQKD</sequence>
<dbReference type="Proteomes" id="UP000807504">
    <property type="component" value="Unassembled WGS sequence"/>
</dbReference>
<reference evidence="2" key="2">
    <citation type="submission" date="2020-06" db="EMBL/GenBank/DDBJ databases">
        <authorList>
            <person name="Sheffer M."/>
        </authorList>
    </citation>
    <scope>NUCLEOTIDE SEQUENCE</scope>
</reference>
<evidence type="ECO:0000313" key="2">
    <source>
        <dbReference type="EMBL" id="KAF8764048.1"/>
    </source>
</evidence>